<evidence type="ECO:0000313" key="3">
    <source>
        <dbReference type="Proteomes" id="UP000801492"/>
    </source>
</evidence>
<protein>
    <submittedName>
        <fullName evidence="2">Uncharacterized protein</fullName>
    </submittedName>
</protein>
<keyword evidence="1" id="KW-0812">Transmembrane</keyword>
<accession>A0A8K0D0B7</accession>
<comment type="caution">
    <text evidence="2">The sequence shown here is derived from an EMBL/GenBank/DDBJ whole genome shotgun (WGS) entry which is preliminary data.</text>
</comment>
<keyword evidence="1" id="KW-0472">Membrane</keyword>
<dbReference type="AlphaFoldDB" id="A0A8K0D0B7"/>
<evidence type="ECO:0000256" key="1">
    <source>
        <dbReference type="SAM" id="Phobius"/>
    </source>
</evidence>
<organism evidence="2 3">
    <name type="scientific">Ignelater luminosus</name>
    <name type="common">Cucubano</name>
    <name type="synonym">Pyrophorus luminosus</name>
    <dbReference type="NCBI Taxonomy" id="2038154"/>
    <lineage>
        <taxon>Eukaryota</taxon>
        <taxon>Metazoa</taxon>
        <taxon>Ecdysozoa</taxon>
        <taxon>Arthropoda</taxon>
        <taxon>Hexapoda</taxon>
        <taxon>Insecta</taxon>
        <taxon>Pterygota</taxon>
        <taxon>Neoptera</taxon>
        <taxon>Endopterygota</taxon>
        <taxon>Coleoptera</taxon>
        <taxon>Polyphaga</taxon>
        <taxon>Elateriformia</taxon>
        <taxon>Elateroidea</taxon>
        <taxon>Elateridae</taxon>
        <taxon>Agrypninae</taxon>
        <taxon>Pyrophorini</taxon>
        <taxon>Ignelater</taxon>
    </lineage>
</organism>
<evidence type="ECO:0000313" key="2">
    <source>
        <dbReference type="EMBL" id="KAF2894647.1"/>
    </source>
</evidence>
<reference evidence="2" key="1">
    <citation type="submission" date="2019-08" db="EMBL/GenBank/DDBJ databases">
        <title>The genome of the North American firefly Photinus pyralis.</title>
        <authorList>
            <consortium name="Photinus pyralis genome working group"/>
            <person name="Fallon T.R."/>
            <person name="Sander Lower S.E."/>
            <person name="Weng J.-K."/>
        </authorList>
    </citation>
    <scope>NUCLEOTIDE SEQUENCE</scope>
    <source>
        <strain evidence="2">TRF0915ILg1</strain>
        <tissue evidence="2">Whole body</tissue>
    </source>
</reference>
<dbReference type="EMBL" id="VTPC01006801">
    <property type="protein sequence ID" value="KAF2894647.1"/>
    <property type="molecule type" value="Genomic_DNA"/>
</dbReference>
<gene>
    <name evidence="2" type="ORF">ILUMI_11523</name>
</gene>
<proteinExistence type="predicted"/>
<name>A0A8K0D0B7_IGNLU</name>
<feature type="transmembrane region" description="Helical" evidence="1">
    <location>
        <begin position="6"/>
        <end position="25"/>
    </location>
</feature>
<keyword evidence="3" id="KW-1185">Reference proteome</keyword>
<dbReference type="Proteomes" id="UP000801492">
    <property type="component" value="Unassembled WGS sequence"/>
</dbReference>
<sequence>MNINDINLYCTGAGIATIILLLANLKRKKILDKKKRMWCKPWIRRRIENKGVLHLVNEELKVEDPKSYRNYLLLRDAQFGNLLTLISPIISKRGA</sequence>
<dbReference type="OrthoDB" id="6765477at2759"/>
<keyword evidence="1" id="KW-1133">Transmembrane helix</keyword>